<dbReference type="GO" id="GO:0051536">
    <property type="term" value="F:iron-sulfur cluster binding"/>
    <property type="evidence" value="ECO:0007669"/>
    <property type="project" value="UniProtKB-KW"/>
</dbReference>
<evidence type="ECO:0000256" key="3">
    <source>
        <dbReference type="ARBA" id="ARBA00023014"/>
    </source>
</evidence>
<organism evidence="5 6">
    <name type="scientific">Bacteroides cellulosilyticus</name>
    <dbReference type="NCBI Taxonomy" id="246787"/>
    <lineage>
        <taxon>Bacteria</taxon>
        <taxon>Pseudomonadati</taxon>
        <taxon>Bacteroidota</taxon>
        <taxon>Bacteroidia</taxon>
        <taxon>Bacteroidales</taxon>
        <taxon>Bacteroidaceae</taxon>
        <taxon>Bacteroides</taxon>
    </lineage>
</organism>
<dbReference type="PANTHER" id="PTHR43193">
    <property type="match status" value="1"/>
</dbReference>
<proteinExistence type="predicted"/>
<feature type="domain" description="4Fe-4S ferredoxin-type" evidence="4">
    <location>
        <begin position="35"/>
        <end position="65"/>
    </location>
</feature>
<dbReference type="EMBL" id="QRVJ01000025">
    <property type="protein sequence ID" value="RGS33948.1"/>
    <property type="molecule type" value="Genomic_DNA"/>
</dbReference>
<dbReference type="InterPro" id="IPR007525">
    <property type="entry name" value="FrhB_FdhB_C"/>
</dbReference>
<dbReference type="PROSITE" id="PS51379">
    <property type="entry name" value="4FE4S_FER_2"/>
    <property type="match status" value="2"/>
</dbReference>
<sequence length="611" mass="68929">MICVTDKSKCCGCNACGDICTHHAITYQTDIEGFWYPIVDETKCTNCGLCEKICPELNIASLKKNDFDKPVQTIAAINKRMDVRWNSTSGGAYTALAEVMLKQGGYVSGAIYNEDFSVRNYVSNNQNDLEKLRSSKYLQSNAEGLFIEIKTLLKAGKKVLACGTPCQMTALRSFLRKDYENLIIVDFICRGVNSPKVYRKYLDSLEQIFGGKVVYVKAKNKELGWRNLTRKVTFDNGKSYYGVSMEDDFRRGYHTNVFCRPSCYSCQYKGFPRIADITIADYWGIEKVDKNLDNNIGTSMILLNSKKSVAYFGKVMEQLEWKETAFESILAGNPALIHSISPAKINRAQFFEDLDKGTFDDVVKKYFPLHSKKNHSFEMKLKSNLKFLFHIWKCYRFSLRSYFNFIKINKRKDTISNFKEHKVIFTMPSTVFDIHPTAKIIVDAPFVYGSNPVRNMKMPTCLRMEANTTLEIHDGPLTRYGNVPYNLRYGAYIEIVNGGKLTIGQGAANVGLTIMCAKEITIGNGVRIGRNVSIRDWNGPHVIVNDQYVNHAPVHIEDHVWLCTGCSIMPGVTIGEGSVVAANALVTHNIPPRSLVGGSPAKIIKSDIEWY</sequence>
<dbReference type="SUPFAM" id="SSF51161">
    <property type="entry name" value="Trimeric LpxA-like enzymes"/>
    <property type="match status" value="1"/>
</dbReference>
<dbReference type="InterPro" id="IPR011004">
    <property type="entry name" value="Trimer_LpxA-like_sf"/>
</dbReference>
<dbReference type="Proteomes" id="UP000283341">
    <property type="component" value="Unassembled WGS sequence"/>
</dbReference>
<protein>
    <submittedName>
        <fullName evidence="5">4Fe-4S dicluster domain-containing protein</fullName>
    </submittedName>
</protein>
<dbReference type="InterPro" id="IPR052977">
    <property type="entry name" value="Polyferredoxin-like_ET"/>
</dbReference>
<dbReference type="Pfam" id="PF00132">
    <property type="entry name" value="Hexapep"/>
    <property type="match status" value="1"/>
</dbReference>
<name>A0A412IAT2_9BACE</name>
<evidence type="ECO:0000259" key="4">
    <source>
        <dbReference type="PROSITE" id="PS51379"/>
    </source>
</evidence>
<dbReference type="CDD" id="cd04647">
    <property type="entry name" value="LbH_MAT_like"/>
    <property type="match status" value="1"/>
</dbReference>
<evidence type="ECO:0000256" key="2">
    <source>
        <dbReference type="ARBA" id="ARBA00023004"/>
    </source>
</evidence>
<accession>A0A412IAT2</accession>
<keyword evidence="1" id="KW-0479">Metal-binding</keyword>
<evidence type="ECO:0000313" key="6">
    <source>
        <dbReference type="Proteomes" id="UP000283341"/>
    </source>
</evidence>
<keyword evidence="2" id="KW-0408">Iron</keyword>
<dbReference type="Gene3D" id="3.30.70.20">
    <property type="match status" value="1"/>
</dbReference>
<dbReference type="Pfam" id="PF04432">
    <property type="entry name" value="FrhB_FdhB_C"/>
    <property type="match status" value="1"/>
</dbReference>
<dbReference type="InterPro" id="IPR017896">
    <property type="entry name" value="4Fe4S_Fe-S-bd"/>
</dbReference>
<feature type="domain" description="4Fe-4S ferredoxin-type" evidence="4">
    <location>
        <begin position="1"/>
        <end position="30"/>
    </location>
</feature>
<dbReference type="PANTHER" id="PTHR43193:SF2">
    <property type="entry name" value="POLYFERREDOXIN PROTEIN FWDF"/>
    <property type="match status" value="1"/>
</dbReference>
<evidence type="ECO:0000256" key="1">
    <source>
        <dbReference type="ARBA" id="ARBA00022723"/>
    </source>
</evidence>
<dbReference type="PROSITE" id="PS00198">
    <property type="entry name" value="4FE4S_FER_1"/>
    <property type="match status" value="1"/>
</dbReference>
<dbReference type="Pfam" id="PF12838">
    <property type="entry name" value="Fer4_7"/>
    <property type="match status" value="1"/>
</dbReference>
<dbReference type="AlphaFoldDB" id="A0A412IAT2"/>
<dbReference type="SUPFAM" id="SSF54862">
    <property type="entry name" value="4Fe-4S ferredoxins"/>
    <property type="match status" value="1"/>
</dbReference>
<reference evidence="5 6" key="1">
    <citation type="submission" date="2018-08" db="EMBL/GenBank/DDBJ databases">
        <title>A genome reference for cultivated species of the human gut microbiota.</title>
        <authorList>
            <person name="Zou Y."/>
            <person name="Xue W."/>
            <person name="Luo G."/>
        </authorList>
    </citation>
    <scope>NUCLEOTIDE SEQUENCE [LARGE SCALE GENOMIC DNA]</scope>
    <source>
        <strain evidence="5 6">AF22-3AC</strain>
    </source>
</reference>
<gene>
    <name evidence="5" type="ORF">DWX97_20365</name>
</gene>
<dbReference type="InterPro" id="IPR001451">
    <property type="entry name" value="Hexapep"/>
</dbReference>
<dbReference type="InterPro" id="IPR017900">
    <property type="entry name" value="4Fe4S_Fe_S_CS"/>
</dbReference>
<dbReference type="RefSeq" id="WP_118403482.1">
    <property type="nucleotide sequence ID" value="NZ_JADNFX010000071.1"/>
</dbReference>
<evidence type="ECO:0000313" key="5">
    <source>
        <dbReference type="EMBL" id="RGS33948.1"/>
    </source>
</evidence>
<comment type="caution">
    <text evidence="5">The sequence shown here is derived from an EMBL/GenBank/DDBJ whole genome shotgun (WGS) entry which is preliminary data.</text>
</comment>
<dbReference type="GO" id="GO:0046872">
    <property type="term" value="F:metal ion binding"/>
    <property type="evidence" value="ECO:0007669"/>
    <property type="project" value="UniProtKB-KW"/>
</dbReference>
<keyword evidence="3" id="KW-0411">Iron-sulfur</keyword>
<dbReference type="Gene3D" id="2.160.10.10">
    <property type="entry name" value="Hexapeptide repeat proteins"/>
    <property type="match status" value="1"/>
</dbReference>